<protein>
    <submittedName>
        <fullName evidence="3">Uncharacterized protein</fullName>
    </submittedName>
</protein>
<evidence type="ECO:0000256" key="2">
    <source>
        <dbReference type="SAM" id="Phobius"/>
    </source>
</evidence>
<feature type="region of interest" description="Disordered" evidence="1">
    <location>
        <begin position="1"/>
        <end position="22"/>
    </location>
</feature>
<keyword evidence="2" id="KW-0472">Membrane</keyword>
<evidence type="ECO:0000256" key="1">
    <source>
        <dbReference type="SAM" id="MobiDB-lite"/>
    </source>
</evidence>
<name>A0AAF1K906_9HYPH</name>
<reference evidence="4" key="2">
    <citation type="journal article" date="2023" name="MicrobiologyOpen">
        <title>Genomics of the tumorigenes clade of the family Rhizobiaceae and description of Rhizobium rhododendri sp. nov.</title>
        <authorList>
            <person name="Kuzmanovic N."/>
            <person name="diCenzo G.C."/>
            <person name="Bunk B."/>
            <person name="Sproeer C."/>
            <person name="Fruehling A."/>
            <person name="Neumann-Schaal M."/>
            <person name="Overmann J."/>
            <person name="Smalla K."/>
        </authorList>
    </citation>
    <scope>NUCLEOTIDE SEQUENCE [LARGE SCALE GENOMIC DNA]</scope>
    <source>
        <strain evidence="4">1078</strain>
    </source>
</reference>
<reference evidence="3 4" key="1">
    <citation type="journal article" date="2018" name="Sci. Rep.">
        <title>Rhizobium tumorigenes sp. nov., a novel plant tumorigenic bacterium isolated from cane gall tumors on thornless blackberry.</title>
        <authorList>
            <person name="Kuzmanovi N."/>
            <person name="Smalla K."/>
            <person name="Gronow S."/>
            <person name="PuBawska J."/>
        </authorList>
    </citation>
    <scope>NUCLEOTIDE SEQUENCE [LARGE SCALE GENOMIC DNA]</scope>
    <source>
        <strain evidence="3 4">1078</strain>
    </source>
</reference>
<proteinExistence type="predicted"/>
<evidence type="ECO:0000313" key="3">
    <source>
        <dbReference type="EMBL" id="WFR96439.1"/>
    </source>
</evidence>
<sequence length="84" mass="8553">MATNDEYLHAGFTGTPAAPSDGVAEKTKAVVSGLKAEANAVTSAAAEHPHTVTALLVTVGALAFGLGYALGHSSGANSRQRFWR</sequence>
<evidence type="ECO:0000313" key="4">
    <source>
        <dbReference type="Proteomes" id="UP000249499"/>
    </source>
</evidence>
<dbReference type="KEGG" id="rtu:PR017_04710"/>
<keyword evidence="2" id="KW-1133">Transmembrane helix</keyword>
<dbReference type="EMBL" id="CP117255">
    <property type="protein sequence ID" value="WFR96439.1"/>
    <property type="molecule type" value="Genomic_DNA"/>
</dbReference>
<dbReference type="AlphaFoldDB" id="A0AAF1K906"/>
<feature type="transmembrane region" description="Helical" evidence="2">
    <location>
        <begin position="52"/>
        <end position="71"/>
    </location>
</feature>
<keyword evidence="2" id="KW-0812">Transmembrane</keyword>
<keyword evidence="4" id="KW-1185">Reference proteome</keyword>
<dbReference type="Proteomes" id="UP000249499">
    <property type="component" value="Chromosome"/>
</dbReference>
<dbReference type="RefSeq" id="WP_111220530.1">
    <property type="nucleotide sequence ID" value="NZ_CP117255.1"/>
</dbReference>
<organism evidence="3 4">
    <name type="scientific">Rhizobium tumorigenes</name>
    <dbReference type="NCBI Taxonomy" id="2041385"/>
    <lineage>
        <taxon>Bacteria</taxon>
        <taxon>Pseudomonadati</taxon>
        <taxon>Pseudomonadota</taxon>
        <taxon>Alphaproteobacteria</taxon>
        <taxon>Hyphomicrobiales</taxon>
        <taxon>Rhizobiaceae</taxon>
        <taxon>Rhizobium/Agrobacterium group</taxon>
        <taxon>Rhizobium</taxon>
    </lineage>
</organism>
<accession>A0AAF1K906</accession>
<gene>
    <name evidence="3" type="ORF">PR017_04710</name>
</gene>